<keyword evidence="2" id="KW-1185">Reference proteome</keyword>
<evidence type="ECO:0000313" key="1">
    <source>
        <dbReference type="EMBL" id="TCT16820.1"/>
    </source>
</evidence>
<gene>
    <name evidence="1" type="ORF">EDC18_101116</name>
</gene>
<dbReference type="Proteomes" id="UP000294902">
    <property type="component" value="Unassembled WGS sequence"/>
</dbReference>
<comment type="caution">
    <text evidence="1">The sequence shown here is derived from an EMBL/GenBank/DDBJ whole genome shotgun (WGS) entry which is preliminary data.</text>
</comment>
<evidence type="ECO:0000313" key="2">
    <source>
        <dbReference type="Proteomes" id="UP000294902"/>
    </source>
</evidence>
<proteinExistence type="predicted"/>
<name>A0A4R3MSY6_9FIRM</name>
<sequence>MADGFAFGGAPVAGTIADQLRCLIGQTVSIYATCGGCSGSGFTGVLIYVDDCVVKLITRIGTPPSCSLGTACCPPGPAPYRPYGAEPFVGLGSVTIIPIDRIASFVKNAVGTF</sequence>
<organism evidence="1 2">
    <name type="scientific">Natranaerovirga pectinivora</name>
    <dbReference type="NCBI Taxonomy" id="682400"/>
    <lineage>
        <taxon>Bacteria</taxon>
        <taxon>Bacillati</taxon>
        <taxon>Bacillota</taxon>
        <taxon>Clostridia</taxon>
        <taxon>Lachnospirales</taxon>
        <taxon>Natranaerovirgaceae</taxon>
        <taxon>Natranaerovirga</taxon>
    </lineage>
</organism>
<dbReference type="EMBL" id="SMAL01000001">
    <property type="protein sequence ID" value="TCT16820.1"/>
    <property type="molecule type" value="Genomic_DNA"/>
</dbReference>
<dbReference type="RefSeq" id="WP_243115031.1">
    <property type="nucleotide sequence ID" value="NZ_SMAL01000001.1"/>
</dbReference>
<accession>A0A4R3MSY6</accession>
<protein>
    <submittedName>
        <fullName evidence="1">Uncharacterized protein</fullName>
    </submittedName>
</protein>
<reference evidence="1 2" key="1">
    <citation type="submission" date="2019-03" db="EMBL/GenBank/DDBJ databases">
        <title>Genomic Encyclopedia of Type Strains, Phase IV (KMG-IV): sequencing the most valuable type-strain genomes for metagenomic binning, comparative biology and taxonomic classification.</title>
        <authorList>
            <person name="Goeker M."/>
        </authorList>
    </citation>
    <scope>NUCLEOTIDE SEQUENCE [LARGE SCALE GENOMIC DNA]</scope>
    <source>
        <strain evidence="1 2">DSM 24629</strain>
    </source>
</reference>
<dbReference type="AlphaFoldDB" id="A0A4R3MSY6"/>